<evidence type="ECO:0000313" key="3">
    <source>
        <dbReference type="Proteomes" id="UP001303532"/>
    </source>
</evidence>
<evidence type="ECO:0000256" key="1">
    <source>
        <dbReference type="SAM" id="Phobius"/>
    </source>
</evidence>
<evidence type="ECO:0008006" key="4">
    <source>
        <dbReference type="Google" id="ProtNLM"/>
    </source>
</evidence>
<proteinExistence type="predicted"/>
<dbReference type="InterPro" id="IPR008993">
    <property type="entry name" value="TIMP-like_OB-fold"/>
</dbReference>
<dbReference type="SUPFAM" id="SSF50242">
    <property type="entry name" value="TIMP-like"/>
    <property type="match status" value="1"/>
</dbReference>
<evidence type="ECO:0000313" key="2">
    <source>
        <dbReference type="EMBL" id="WOV83291.1"/>
    </source>
</evidence>
<protein>
    <recommendedName>
        <fullName evidence="4">Tissue inhibitor of metalloproteinase</fullName>
    </recommendedName>
</protein>
<organism evidence="2 3">
    <name type="scientific">Sporosarcina jeotgali</name>
    <dbReference type="NCBI Taxonomy" id="3020056"/>
    <lineage>
        <taxon>Bacteria</taxon>
        <taxon>Bacillati</taxon>
        <taxon>Bacillota</taxon>
        <taxon>Bacilli</taxon>
        <taxon>Bacillales</taxon>
        <taxon>Caryophanaceae</taxon>
        <taxon>Sporosarcina</taxon>
    </lineage>
</organism>
<dbReference type="Proteomes" id="UP001303532">
    <property type="component" value="Chromosome"/>
</dbReference>
<reference evidence="2 3" key="1">
    <citation type="submission" date="2023-01" db="EMBL/GenBank/DDBJ databases">
        <title>Sporosarcina sp. nov., isolated from Korean tranditional fermented seafood 'Jeotgal'.</title>
        <authorList>
            <person name="Yang A.-I."/>
        </authorList>
    </citation>
    <scope>NUCLEOTIDE SEQUENCE [LARGE SCALE GENOMIC DNA]</scope>
    <source>
        <strain evidence="2 3">B2O-1</strain>
    </source>
</reference>
<feature type="transmembrane region" description="Helical" evidence="1">
    <location>
        <begin position="157"/>
        <end position="176"/>
    </location>
</feature>
<keyword evidence="3" id="KW-1185">Reference proteome</keyword>
<keyword evidence="1" id="KW-1133">Transmembrane helix</keyword>
<dbReference type="Gene3D" id="2.40.50.120">
    <property type="match status" value="1"/>
</dbReference>
<keyword evidence="1" id="KW-0472">Membrane</keyword>
<gene>
    <name evidence="2" type="ORF">PGH26_10175</name>
</gene>
<dbReference type="RefSeq" id="WP_323690973.1">
    <property type="nucleotide sequence ID" value="NZ_CP116341.1"/>
</dbReference>
<name>A0ABZ0KV04_9BACL</name>
<sequence length="181" mass="20097">MKRIEVFMFVFLLVWALPHGEKALACSCMELPPVSEAKEQADAVFLGEITAIKELDMQREVTIAVQEAWKGVEANTITIYTGFNSADCGLPIEAGESYLFYASDWSERENSRFLTSTICTRTTTAASAAQDIKELGAGKKKFIQSQPAPSSERNANWIIPGILGSIVLLFVLSWIIRKMRN</sequence>
<accession>A0ABZ0KV04</accession>
<dbReference type="EMBL" id="CP116341">
    <property type="protein sequence ID" value="WOV83291.1"/>
    <property type="molecule type" value="Genomic_DNA"/>
</dbReference>
<keyword evidence="1" id="KW-0812">Transmembrane</keyword>